<accession>A0A2W5S5I7</accession>
<name>A0A2W5S5I7_CERSP</name>
<organism evidence="1 2">
    <name type="scientific">Cereibacter sphaeroides</name>
    <name type="common">Rhodobacter sphaeroides</name>
    <dbReference type="NCBI Taxonomy" id="1063"/>
    <lineage>
        <taxon>Bacteria</taxon>
        <taxon>Pseudomonadati</taxon>
        <taxon>Pseudomonadota</taxon>
        <taxon>Alphaproteobacteria</taxon>
        <taxon>Rhodobacterales</taxon>
        <taxon>Paracoccaceae</taxon>
        <taxon>Cereibacter</taxon>
    </lineage>
</organism>
<evidence type="ECO:0000313" key="1">
    <source>
        <dbReference type="EMBL" id="PZQ95334.1"/>
    </source>
</evidence>
<comment type="caution">
    <text evidence="1">The sequence shown here is derived from an EMBL/GenBank/DDBJ whole genome shotgun (WGS) entry which is preliminary data.</text>
</comment>
<sequence length="172" mass="18418">MFDLPFPAPSAPFPAGVVPDIAHSTFDPALPFSLTLPDRNPAAAMSGEARPRIIGHFTTLPEAMRGAIRMAEELAPDAAPRMLAILDRDERLVLAGAAANGAVAWCAPVTTATEARAVVMEASQLRAQASRAVDWQESDLATRLRQRADLLEARLVDPLWRAFAARALQIAA</sequence>
<reference evidence="1 2" key="1">
    <citation type="submission" date="2017-08" db="EMBL/GenBank/DDBJ databases">
        <title>Infants hospitalized years apart are colonized by the same room-sourced microbial strains.</title>
        <authorList>
            <person name="Brooks B."/>
            <person name="Olm M.R."/>
            <person name="Firek B.A."/>
            <person name="Baker R."/>
            <person name="Thomas B.C."/>
            <person name="Morowitz M.J."/>
            <person name="Banfield J.F."/>
        </authorList>
    </citation>
    <scope>NUCLEOTIDE SEQUENCE [LARGE SCALE GENOMIC DNA]</scope>
    <source>
        <strain evidence="1">S2_003_000_R2_11</strain>
    </source>
</reference>
<dbReference type="AlphaFoldDB" id="A0A2W5S5I7"/>
<dbReference type="EMBL" id="QFQS01000008">
    <property type="protein sequence ID" value="PZQ95334.1"/>
    <property type="molecule type" value="Genomic_DNA"/>
</dbReference>
<gene>
    <name evidence="1" type="ORF">DI533_19955</name>
</gene>
<evidence type="ECO:0000313" key="2">
    <source>
        <dbReference type="Proteomes" id="UP000248975"/>
    </source>
</evidence>
<protein>
    <submittedName>
        <fullName evidence="1">DNA repair protein RadC</fullName>
    </submittedName>
</protein>
<dbReference type="Proteomes" id="UP000248975">
    <property type="component" value="Unassembled WGS sequence"/>
</dbReference>
<proteinExistence type="predicted"/>